<dbReference type="AlphaFoldDB" id="A0A8S3IZN5"/>
<sequence>MLAIGMTYMPFPNNYYFNGYLDQARYEQRAKSATELLFTATLFVQYSFDGGSLLDKGPNGINATASGSPTSIVGRLNGALQFSSGAYAYVNYPSFYFIGVTDYPFTIALWVQPTGSYTPSTILLFNATTGWCVNFLTMNSSGNIIANLWNGGPVATVGPILPLNAWHHIGFTYSSTNGVCLYINGTLYSTSGSFSYSASNGLATICLAGNFGIGCSPGYGGSFTGALDEFFLYSRELASSEIFTLANLY</sequence>
<dbReference type="Pfam" id="PF13385">
    <property type="entry name" value="Laminin_G_3"/>
    <property type="match status" value="1"/>
</dbReference>
<dbReference type="SUPFAM" id="SSF49899">
    <property type="entry name" value="Concanavalin A-like lectins/glucanases"/>
    <property type="match status" value="1"/>
</dbReference>
<protein>
    <submittedName>
        <fullName evidence="1">Uncharacterized protein</fullName>
    </submittedName>
</protein>
<evidence type="ECO:0000313" key="1">
    <source>
        <dbReference type="EMBL" id="CAF5207491.1"/>
    </source>
</evidence>
<gene>
    <name evidence="1" type="ORF">SMN809_LOCUS77347</name>
</gene>
<dbReference type="EMBL" id="CAJOBI010337130">
    <property type="protein sequence ID" value="CAF5207491.1"/>
    <property type="molecule type" value="Genomic_DNA"/>
</dbReference>
<name>A0A8S3IZN5_9BILA</name>
<comment type="caution">
    <text evidence="1">The sequence shown here is derived from an EMBL/GenBank/DDBJ whole genome shotgun (WGS) entry which is preliminary data.</text>
</comment>
<accession>A0A8S3IZN5</accession>
<dbReference type="Proteomes" id="UP000676336">
    <property type="component" value="Unassembled WGS sequence"/>
</dbReference>
<evidence type="ECO:0000313" key="2">
    <source>
        <dbReference type="Proteomes" id="UP000676336"/>
    </source>
</evidence>
<dbReference type="InterPro" id="IPR013320">
    <property type="entry name" value="ConA-like_dom_sf"/>
</dbReference>
<reference evidence="1" key="1">
    <citation type="submission" date="2021-02" db="EMBL/GenBank/DDBJ databases">
        <authorList>
            <person name="Nowell W R."/>
        </authorList>
    </citation>
    <scope>NUCLEOTIDE SEQUENCE</scope>
</reference>
<dbReference type="Gene3D" id="2.60.120.200">
    <property type="match status" value="1"/>
</dbReference>
<proteinExistence type="predicted"/>
<organism evidence="1 2">
    <name type="scientific">Rotaria magnacalcarata</name>
    <dbReference type="NCBI Taxonomy" id="392030"/>
    <lineage>
        <taxon>Eukaryota</taxon>
        <taxon>Metazoa</taxon>
        <taxon>Spiralia</taxon>
        <taxon>Gnathifera</taxon>
        <taxon>Rotifera</taxon>
        <taxon>Eurotatoria</taxon>
        <taxon>Bdelloidea</taxon>
        <taxon>Philodinida</taxon>
        <taxon>Philodinidae</taxon>
        <taxon>Rotaria</taxon>
    </lineage>
</organism>